<gene>
    <name evidence="1" type="ORF">BJ138DRAFT_1079714</name>
</gene>
<protein>
    <submittedName>
        <fullName evidence="1">Uncharacterized protein</fullName>
    </submittedName>
</protein>
<keyword evidence="2" id="KW-1185">Reference proteome</keyword>
<evidence type="ECO:0000313" key="2">
    <source>
        <dbReference type="Proteomes" id="UP000790377"/>
    </source>
</evidence>
<name>A0ACB8AN40_9AGAM</name>
<dbReference type="Proteomes" id="UP000790377">
    <property type="component" value="Unassembled WGS sequence"/>
</dbReference>
<organism evidence="1 2">
    <name type="scientific">Hygrophoropsis aurantiaca</name>
    <dbReference type="NCBI Taxonomy" id="72124"/>
    <lineage>
        <taxon>Eukaryota</taxon>
        <taxon>Fungi</taxon>
        <taxon>Dikarya</taxon>
        <taxon>Basidiomycota</taxon>
        <taxon>Agaricomycotina</taxon>
        <taxon>Agaricomycetes</taxon>
        <taxon>Agaricomycetidae</taxon>
        <taxon>Boletales</taxon>
        <taxon>Coniophorineae</taxon>
        <taxon>Hygrophoropsidaceae</taxon>
        <taxon>Hygrophoropsis</taxon>
    </lineage>
</organism>
<comment type="caution">
    <text evidence="1">The sequence shown here is derived from an EMBL/GenBank/DDBJ whole genome shotgun (WGS) entry which is preliminary data.</text>
</comment>
<evidence type="ECO:0000313" key="1">
    <source>
        <dbReference type="EMBL" id="KAH7914344.1"/>
    </source>
</evidence>
<sequence>MTALNSISNTVQERSLYEPHDAENSRCVKLLKHVNAKFDLNLSSYFDLYKWSTNHLDLFWGSVWDEVGIVGHKGNHVVDNSAVPATNPPWFCQARVNWAENMLTCRSPDKIAFIQATEPTPDDPNPPLRRVTYAELYDLVARLASTLRNLGLEPGDRVASYSSNCIENVAACLAAVAVGCIWASAAADFGPHGVLERFEQVQPKVIFAVDAVVYNAKVHPHIPKLKSLLSGLRERCSSDPKVVIIRTTLMPDATSEWNDDWVDWSKFVHPSEDKGPFDREIEWSRQGFDWPLWILFSSGTTGRPKPIVHRAGGMLLQAKKELIICADLQPEDVFFYYTTTGWMMWNFHIHGLSVGCTLVLYDGSPLRDPPYLWRLVDDLKINIFGTSAKYLDQLSKVYKPREHHALSTLRHIYSTGSPLAHTLFDYVYQHIHSNVLLASITGGTDICSLFAGMCTALPVFRGEIQCRLLGMAIETFLPTGVPSGAGEAGELVCVRPFPCMPIGFWPLPGYGSKEDVHFAARRYQQAYFAEFKDVWYHGDHVLITPSRAGNGGGLIMLGRSDGVLNPGGIRFGSSEIYDVLDTCFGPSPGRDPADTVEDFLAVGQAIDNGTDERVILFVKLQEGRTLSLEMEKRIKSEIRSRRSPRHVPARIVQIIDVPYTLNGKRVEVPVKKIINGAPVSSINPETLRNPECLTEFVLVGETLRAEVA</sequence>
<proteinExistence type="predicted"/>
<accession>A0ACB8AN40</accession>
<dbReference type="EMBL" id="MU267615">
    <property type="protein sequence ID" value="KAH7914344.1"/>
    <property type="molecule type" value="Genomic_DNA"/>
</dbReference>
<reference evidence="1" key="1">
    <citation type="journal article" date="2021" name="New Phytol.">
        <title>Evolutionary innovations through gain and loss of genes in the ectomycorrhizal Boletales.</title>
        <authorList>
            <person name="Wu G."/>
            <person name="Miyauchi S."/>
            <person name="Morin E."/>
            <person name="Kuo A."/>
            <person name="Drula E."/>
            <person name="Varga T."/>
            <person name="Kohler A."/>
            <person name="Feng B."/>
            <person name="Cao Y."/>
            <person name="Lipzen A."/>
            <person name="Daum C."/>
            <person name="Hundley H."/>
            <person name="Pangilinan J."/>
            <person name="Johnson J."/>
            <person name="Barry K."/>
            <person name="LaButti K."/>
            <person name="Ng V."/>
            <person name="Ahrendt S."/>
            <person name="Min B."/>
            <person name="Choi I.G."/>
            <person name="Park H."/>
            <person name="Plett J.M."/>
            <person name="Magnuson J."/>
            <person name="Spatafora J.W."/>
            <person name="Nagy L.G."/>
            <person name="Henrissat B."/>
            <person name="Grigoriev I.V."/>
            <person name="Yang Z.L."/>
            <person name="Xu J."/>
            <person name="Martin F.M."/>
        </authorList>
    </citation>
    <scope>NUCLEOTIDE SEQUENCE</scope>
    <source>
        <strain evidence="1">ATCC 28755</strain>
    </source>
</reference>